<dbReference type="Proteomes" id="UP000292027">
    <property type="component" value="Unassembled WGS sequence"/>
</dbReference>
<dbReference type="EMBL" id="SHKR01000012">
    <property type="protein sequence ID" value="RZU16305.1"/>
    <property type="molecule type" value="Genomic_DNA"/>
</dbReference>
<evidence type="ECO:0008006" key="4">
    <source>
        <dbReference type="Google" id="ProtNLM"/>
    </source>
</evidence>
<gene>
    <name evidence="2" type="ORF">EV645_3858</name>
</gene>
<dbReference type="Gene3D" id="1.20.120.20">
    <property type="entry name" value="Apolipoprotein"/>
    <property type="match status" value="1"/>
</dbReference>
<feature type="region of interest" description="Disordered" evidence="1">
    <location>
        <begin position="165"/>
        <end position="220"/>
    </location>
</feature>
<keyword evidence="3" id="KW-1185">Reference proteome</keyword>
<feature type="compositionally biased region" description="Polar residues" evidence="1">
    <location>
        <begin position="174"/>
        <end position="184"/>
    </location>
</feature>
<dbReference type="OrthoDB" id="4578793at2"/>
<proteinExistence type="predicted"/>
<evidence type="ECO:0000256" key="1">
    <source>
        <dbReference type="SAM" id="MobiDB-lite"/>
    </source>
</evidence>
<protein>
    <recommendedName>
        <fullName evidence="4">DUF3618 domain-containing protein</fullName>
    </recommendedName>
</protein>
<feature type="compositionally biased region" description="Basic and acidic residues" evidence="1">
    <location>
        <begin position="33"/>
        <end position="62"/>
    </location>
</feature>
<evidence type="ECO:0000313" key="3">
    <source>
        <dbReference type="Proteomes" id="UP000292027"/>
    </source>
</evidence>
<reference evidence="2 3" key="1">
    <citation type="journal article" date="2015" name="Stand. Genomic Sci.">
        <title>Genomic Encyclopedia of Bacterial and Archaeal Type Strains, Phase III: the genomes of soil and plant-associated and newly described type strains.</title>
        <authorList>
            <person name="Whitman W.B."/>
            <person name="Woyke T."/>
            <person name="Klenk H.P."/>
            <person name="Zhou Y."/>
            <person name="Lilburn T.G."/>
            <person name="Beck B.J."/>
            <person name="De Vos P."/>
            <person name="Vandamme P."/>
            <person name="Eisen J.A."/>
            <person name="Garrity G."/>
            <person name="Hugenholtz P."/>
            <person name="Kyrpides N.C."/>
        </authorList>
    </citation>
    <scope>NUCLEOTIDE SEQUENCE [LARGE SCALE GENOMIC DNA]</scope>
    <source>
        <strain evidence="2 3">VKM Ac-2540</strain>
    </source>
</reference>
<sequence length="220" mass="22888">MSPTTNHRMSAESPPAEGVAGTARDQAGQLKETSADAAREVAGTVKEKVSDVTSDVRAETRRLASQTRQELVGQASQQKDRAATGLRSVSDELRGMAEHGQSGLGAQLARHGAEFTDQAADFLQQHEPADLLDEVRGYARRKPGTFLLIAAAAGVVAGRLTRALASGGTDASDKTVTPINTGLPSGNGLPETGADDYLVPPPAAPMGTPVTPPREPGTEW</sequence>
<evidence type="ECO:0000313" key="2">
    <source>
        <dbReference type="EMBL" id="RZU16305.1"/>
    </source>
</evidence>
<feature type="compositionally biased region" description="Pro residues" evidence="1">
    <location>
        <begin position="199"/>
        <end position="220"/>
    </location>
</feature>
<name>A0A4Q7X271_9ACTN</name>
<dbReference type="AlphaFoldDB" id="A0A4Q7X271"/>
<accession>A0A4Q7X271</accession>
<feature type="region of interest" description="Disordered" evidence="1">
    <location>
        <begin position="1"/>
        <end position="84"/>
    </location>
</feature>
<comment type="caution">
    <text evidence="2">The sequence shown here is derived from an EMBL/GenBank/DDBJ whole genome shotgun (WGS) entry which is preliminary data.</text>
</comment>
<feature type="compositionally biased region" description="Polar residues" evidence="1">
    <location>
        <begin position="63"/>
        <end position="77"/>
    </location>
</feature>
<organism evidence="2 3">
    <name type="scientific">Kribbella rubisoli</name>
    <dbReference type="NCBI Taxonomy" id="3075929"/>
    <lineage>
        <taxon>Bacteria</taxon>
        <taxon>Bacillati</taxon>
        <taxon>Actinomycetota</taxon>
        <taxon>Actinomycetes</taxon>
        <taxon>Propionibacteriales</taxon>
        <taxon>Kribbellaceae</taxon>
        <taxon>Kribbella</taxon>
    </lineage>
</organism>
<dbReference type="RefSeq" id="WP_130445229.1">
    <property type="nucleotide sequence ID" value="NZ_SHKR01000012.1"/>
</dbReference>